<feature type="transmembrane region" description="Helical" evidence="15">
    <location>
        <begin position="49"/>
        <end position="70"/>
    </location>
</feature>
<feature type="region of interest" description="Disordered" evidence="14">
    <location>
        <begin position="156"/>
        <end position="175"/>
    </location>
</feature>
<feature type="region of interest" description="Disordered" evidence="14">
    <location>
        <begin position="125"/>
        <end position="149"/>
    </location>
</feature>
<keyword evidence="8" id="KW-0406">Ion transport</keyword>
<comment type="subcellular location">
    <subcellularLocation>
        <location evidence="1">Apical cell membrane</location>
        <topology evidence="1">Multi-pass membrane protein</topology>
    </subcellularLocation>
</comment>
<dbReference type="GO" id="GO:0016324">
    <property type="term" value="C:apical plasma membrane"/>
    <property type="evidence" value="ECO:0007669"/>
    <property type="project" value="UniProtKB-SubCell"/>
</dbReference>
<feature type="transmembrane region" description="Helical" evidence="15">
    <location>
        <begin position="482"/>
        <end position="503"/>
    </location>
</feature>
<evidence type="ECO:0000256" key="8">
    <source>
        <dbReference type="ARBA" id="ARBA00023065"/>
    </source>
</evidence>
<evidence type="ECO:0000256" key="3">
    <source>
        <dbReference type="ARBA" id="ARBA00022475"/>
    </source>
</evidence>
<protein>
    <recommendedName>
        <fullName evidence="11">Zinc transporter ZIP3</fullName>
    </recommendedName>
    <alternativeName>
        <fullName evidence="13">Solute carrier family 39 member 3</fullName>
    </alternativeName>
    <alternativeName>
        <fullName evidence="12">Zrt- and Irt-like protein 3</fullName>
    </alternativeName>
</protein>
<feature type="compositionally biased region" description="Polar residues" evidence="14">
    <location>
        <begin position="449"/>
        <end position="469"/>
    </location>
</feature>
<sequence length="507" mass="57766">MDVTHLQLIFMGVIFTVTSAVGLAPVFLRRPLSRLLVSRAATRSRMLSCALCFGAGVFLFVCFMGLLPAADSKFHHFLEELSHTDERWEKFAEFPWGFFVVTCGFLIIFTVDKLVHAADDARRRSTNQTLSTTTTPTTTTTTTTTTTINPGHIQLTHPKHQHHDSSHNEDGGGGGKGVPSSVMFLVALGTHSVFEGVAVGLQTKADKVLEFAVAVLVHEWVMAFTFGLEVVSSNEVLSRCKKVTYILIFTSTIPLGIAVGVGLQNAPSAHREIVSAVLEAFATGIFIHIIFIEVLAKEFPAHHNHNHNHYNHHDYSNNLNHLDPQQELCYHHHNHNNTTTTTPWNQQRATYHHQTYHQEDHQYHNHDYQYHTSNCIHDDNPHLHNHNPLHDDQLQNDPHNQHQLELQQQHQLQNYPHNHQLQQQQQQQNDTHNQLQQYHLNQHQHNTYPLQENCNHHNNTTHQDTSPNHNNHDNRTSETCLILEKIASICCGVSIMIVLNLFLHTHH</sequence>
<feature type="compositionally biased region" description="Low complexity" evidence="14">
    <location>
        <begin position="132"/>
        <end position="147"/>
    </location>
</feature>
<reference evidence="16" key="1">
    <citation type="submission" date="2023-10" db="EMBL/GenBank/DDBJ databases">
        <title>Genome assemblies of two species of porcelain crab, Petrolisthes cinctipes and Petrolisthes manimaculis (Anomura: Porcellanidae).</title>
        <authorList>
            <person name="Angst P."/>
        </authorList>
    </citation>
    <scope>NUCLEOTIDE SEQUENCE</scope>
    <source>
        <strain evidence="16">PB745_01</strain>
        <tissue evidence="16">Gill</tissue>
    </source>
</reference>
<feature type="transmembrane region" description="Helical" evidence="15">
    <location>
        <begin position="96"/>
        <end position="115"/>
    </location>
</feature>
<keyword evidence="5" id="KW-0862">Zinc</keyword>
<keyword evidence="17" id="KW-1185">Reference proteome</keyword>
<evidence type="ECO:0000256" key="14">
    <source>
        <dbReference type="SAM" id="MobiDB-lite"/>
    </source>
</evidence>
<evidence type="ECO:0000256" key="11">
    <source>
        <dbReference type="ARBA" id="ARBA00039395"/>
    </source>
</evidence>
<dbReference type="Pfam" id="PF02535">
    <property type="entry name" value="Zip"/>
    <property type="match status" value="1"/>
</dbReference>
<evidence type="ECO:0000256" key="15">
    <source>
        <dbReference type="SAM" id="Phobius"/>
    </source>
</evidence>
<dbReference type="GO" id="GO:0005385">
    <property type="term" value="F:zinc ion transmembrane transporter activity"/>
    <property type="evidence" value="ECO:0007669"/>
    <property type="project" value="TreeGrafter"/>
</dbReference>
<keyword evidence="6" id="KW-0864">Zinc transport</keyword>
<dbReference type="InterPro" id="IPR003689">
    <property type="entry name" value="ZIP"/>
</dbReference>
<keyword evidence="4 15" id="KW-0812">Transmembrane</keyword>
<name>A0AAE1BWY8_PETCI</name>
<feature type="transmembrane region" description="Helical" evidence="15">
    <location>
        <begin position="6"/>
        <end position="28"/>
    </location>
</feature>
<organism evidence="16 17">
    <name type="scientific">Petrolisthes cinctipes</name>
    <name type="common">Flat porcelain crab</name>
    <dbReference type="NCBI Taxonomy" id="88211"/>
    <lineage>
        <taxon>Eukaryota</taxon>
        <taxon>Metazoa</taxon>
        <taxon>Ecdysozoa</taxon>
        <taxon>Arthropoda</taxon>
        <taxon>Crustacea</taxon>
        <taxon>Multicrustacea</taxon>
        <taxon>Malacostraca</taxon>
        <taxon>Eumalacostraca</taxon>
        <taxon>Eucarida</taxon>
        <taxon>Decapoda</taxon>
        <taxon>Pleocyemata</taxon>
        <taxon>Anomura</taxon>
        <taxon>Galatheoidea</taxon>
        <taxon>Porcellanidae</taxon>
        <taxon>Petrolisthes</taxon>
    </lineage>
</organism>
<evidence type="ECO:0000256" key="4">
    <source>
        <dbReference type="ARBA" id="ARBA00022692"/>
    </source>
</evidence>
<feature type="region of interest" description="Disordered" evidence="14">
    <location>
        <begin position="372"/>
        <end position="397"/>
    </location>
</feature>
<keyword evidence="7 15" id="KW-1133">Transmembrane helix</keyword>
<keyword evidence="3" id="KW-1003">Cell membrane</keyword>
<evidence type="ECO:0000313" key="17">
    <source>
        <dbReference type="Proteomes" id="UP001286313"/>
    </source>
</evidence>
<keyword evidence="9 15" id="KW-0472">Membrane</keyword>
<feature type="transmembrane region" description="Helical" evidence="15">
    <location>
        <begin position="273"/>
        <end position="296"/>
    </location>
</feature>
<feature type="transmembrane region" description="Helical" evidence="15">
    <location>
        <begin position="243"/>
        <end position="261"/>
    </location>
</feature>
<proteinExistence type="predicted"/>
<evidence type="ECO:0000256" key="9">
    <source>
        <dbReference type="ARBA" id="ARBA00023136"/>
    </source>
</evidence>
<evidence type="ECO:0000256" key="10">
    <source>
        <dbReference type="ARBA" id="ARBA00036307"/>
    </source>
</evidence>
<dbReference type="PANTHER" id="PTHR11040">
    <property type="entry name" value="ZINC/IRON TRANSPORTER"/>
    <property type="match status" value="1"/>
</dbReference>
<feature type="region of interest" description="Disordered" evidence="14">
    <location>
        <begin position="449"/>
        <end position="472"/>
    </location>
</feature>
<evidence type="ECO:0000256" key="1">
    <source>
        <dbReference type="ARBA" id="ARBA00004424"/>
    </source>
</evidence>
<feature type="compositionally biased region" description="Basic and acidic residues" evidence="14">
    <location>
        <begin position="376"/>
        <end position="393"/>
    </location>
</feature>
<dbReference type="EMBL" id="JAWQEG010005333">
    <property type="protein sequence ID" value="KAK3858365.1"/>
    <property type="molecule type" value="Genomic_DNA"/>
</dbReference>
<evidence type="ECO:0000256" key="2">
    <source>
        <dbReference type="ARBA" id="ARBA00022448"/>
    </source>
</evidence>
<comment type="catalytic activity">
    <reaction evidence="10">
        <text>Zn(2+)(in) = Zn(2+)(out)</text>
        <dbReference type="Rhea" id="RHEA:29351"/>
        <dbReference type="ChEBI" id="CHEBI:29105"/>
    </reaction>
    <physiologicalReaction direction="left-to-right" evidence="10">
        <dbReference type="Rhea" id="RHEA:29352"/>
    </physiologicalReaction>
</comment>
<comment type="caution">
    <text evidence="16">The sequence shown here is derived from an EMBL/GenBank/DDBJ whole genome shotgun (WGS) entry which is preliminary data.</text>
</comment>
<evidence type="ECO:0000313" key="16">
    <source>
        <dbReference type="EMBL" id="KAK3858365.1"/>
    </source>
</evidence>
<keyword evidence="2" id="KW-0813">Transport</keyword>
<evidence type="ECO:0000256" key="7">
    <source>
        <dbReference type="ARBA" id="ARBA00022989"/>
    </source>
</evidence>
<evidence type="ECO:0000256" key="6">
    <source>
        <dbReference type="ARBA" id="ARBA00022906"/>
    </source>
</evidence>
<evidence type="ECO:0000256" key="12">
    <source>
        <dbReference type="ARBA" id="ARBA00041702"/>
    </source>
</evidence>
<evidence type="ECO:0000256" key="13">
    <source>
        <dbReference type="ARBA" id="ARBA00042778"/>
    </source>
</evidence>
<evidence type="ECO:0000256" key="5">
    <source>
        <dbReference type="ARBA" id="ARBA00022833"/>
    </source>
</evidence>
<dbReference type="Proteomes" id="UP001286313">
    <property type="component" value="Unassembled WGS sequence"/>
</dbReference>
<dbReference type="AlphaFoldDB" id="A0AAE1BWY8"/>
<dbReference type="PANTHER" id="PTHR11040:SF221">
    <property type="entry name" value="ZINC TRANSPORTER ZIP3"/>
    <property type="match status" value="1"/>
</dbReference>
<gene>
    <name evidence="16" type="ORF">Pcinc_035448</name>
</gene>
<accession>A0AAE1BWY8</accession>